<dbReference type="Gene3D" id="4.10.240.10">
    <property type="entry name" value="Zn(2)-C6 fungal-type DNA-binding domain"/>
    <property type="match status" value="1"/>
</dbReference>
<evidence type="ECO:0000313" key="10">
    <source>
        <dbReference type="Proteomes" id="UP000241462"/>
    </source>
</evidence>
<feature type="compositionally biased region" description="Polar residues" evidence="7">
    <location>
        <begin position="361"/>
        <end position="374"/>
    </location>
</feature>
<evidence type="ECO:0000256" key="6">
    <source>
        <dbReference type="ARBA" id="ARBA00023242"/>
    </source>
</evidence>
<feature type="region of interest" description="Disordered" evidence="7">
    <location>
        <begin position="345"/>
        <end position="516"/>
    </location>
</feature>
<evidence type="ECO:0000256" key="1">
    <source>
        <dbReference type="ARBA" id="ARBA00022723"/>
    </source>
</evidence>
<accession>A0A2T3AKY3</accession>
<feature type="compositionally biased region" description="Basic and acidic residues" evidence="7">
    <location>
        <begin position="122"/>
        <end position="138"/>
    </location>
</feature>
<reference evidence="9 10" key="1">
    <citation type="journal article" date="2018" name="Mycol. Prog.">
        <title>Coniella lustricola, a new species from submerged detritus.</title>
        <authorList>
            <person name="Raudabaugh D.B."/>
            <person name="Iturriaga T."/>
            <person name="Carver A."/>
            <person name="Mondo S."/>
            <person name="Pangilinan J."/>
            <person name="Lipzen A."/>
            <person name="He G."/>
            <person name="Amirebrahimi M."/>
            <person name="Grigoriev I.V."/>
            <person name="Miller A.N."/>
        </authorList>
    </citation>
    <scope>NUCLEOTIDE SEQUENCE [LARGE SCALE GENOMIC DNA]</scope>
    <source>
        <strain evidence="9 10">B22-T-1</strain>
    </source>
</reference>
<keyword evidence="4" id="KW-0238">DNA-binding</keyword>
<feature type="compositionally biased region" description="Polar residues" evidence="7">
    <location>
        <begin position="140"/>
        <end position="153"/>
    </location>
</feature>
<dbReference type="InParanoid" id="A0A2T3AKY3"/>
<dbReference type="OrthoDB" id="5575144at2759"/>
<dbReference type="SMART" id="SM00066">
    <property type="entry name" value="GAL4"/>
    <property type="match status" value="1"/>
</dbReference>
<feature type="region of interest" description="Disordered" evidence="7">
    <location>
        <begin position="118"/>
        <end position="153"/>
    </location>
</feature>
<evidence type="ECO:0000256" key="4">
    <source>
        <dbReference type="ARBA" id="ARBA00023125"/>
    </source>
</evidence>
<dbReference type="EMBL" id="KZ678378">
    <property type="protein sequence ID" value="PSS02320.1"/>
    <property type="molecule type" value="Genomic_DNA"/>
</dbReference>
<evidence type="ECO:0000256" key="3">
    <source>
        <dbReference type="ARBA" id="ARBA00023015"/>
    </source>
</evidence>
<dbReference type="STRING" id="2025994.A0A2T3AKY3"/>
<keyword evidence="10" id="KW-1185">Reference proteome</keyword>
<dbReference type="InterPro" id="IPR050335">
    <property type="entry name" value="ERT1_acuK_gluconeogen_tf"/>
</dbReference>
<evidence type="ECO:0000256" key="7">
    <source>
        <dbReference type="SAM" id="MobiDB-lite"/>
    </source>
</evidence>
<proteinExistence type="predicted"/>
<dbReference type="CDD" id="cd00067">
    <property type="entry name" value="GAL4"/>
    <property type="match status" value="1"/>
</dbReference>
<dbReference type="PROSITE" id="PS50048">
    <property type="entry name" value="ZN2_CY6_FUNGAL_2"/>
    <property type="match status" value="1"/>
</dbReference>
<dbReference type="Pfam" id="PF00172">
    <property type="entry name" value="Zn_clus"/>
    <property type="match status" value="1"/>
</dbReference>
<keyword evidence="2" id="KW-0862">Zinc</keyword>
<feature type="compositionally biased region" description="Polar residues" evidence="7">
    <location>
        <begin position="44"/>
        <end position="69"/>
    </location>
</feature>
<name>A0A2T3AKY3_9PEZI</name>
<protein>
    <recommendedName>
        <fullName evidence="8">Zn(2)-C6 fungal-type domain-containing protein</fullName>
    </recommendedName>
</protein>
<evidence type="ECO:0000259" key="8">
    <source>
        <dbReference type="PROSITE" id="PS50048"/>
    </source>
</evidence>
<keyword evidence="5" id="KW-0804">Transcription</keyword>
<dbReference type="Proteomes" id="UP000241462">
    <property type="component" value="Unassembled WGS sequence"/>
</dbReference>
<dbReference type="PANTHER" id="PTHR47659">
    <property type="entry name" value="ZN(II)2CYS6 TRANSCRIPTION FACTOR (EUROFUNG)-RELATED"/>
    <property type="match status" value="1"/>
</dbReference>
<feature type="region of interest" description="Disordered" evidence="7">
    <location>
        <begin position="1"/>
        <end position="76"/>
    </location>
</feature>
<keyword evidence="1" id="KW-0479">Metal-binding</keyword>
<dbReference type="SUPFAM" id="SSF57701">
    <property type="entry name" value="Zn2/Cys6 DNA-binding domain"/>
    <property type="match status" value="1"/>
</dbReference>
<sequence length="516" mass="57098">MPYAYSRPEDHVPRPLSSYSTPQHSQILSQHPYLPAPAPIPTSGPASAYSTATSRPPTQDSQHSFASPKSQRKTKGHVASACVPCKKAHLRCDAQRPCTRCVQNGKEDACIDVQHKKRGRPRLRDDHRGAGFDPRLGHSQDPTIQRPSSLYNPQSAIGYGDDHMRRTQSYRVLKSQPPEPRLLGRASVGSGANIFPAPLQIPSRPPEAAAFVTMDLDIAKASSTFLDAVGRQHVQGLKLTDLAPLEDRNKTLMLQLQLRNKRSLREPNYLPPMFLKQEEDKIFRMLGFSREDLAPYTLDIMETLRFTDQAGQIRNIPARLGLAKCGSIFFIMIVLTTSFRPFLTPSPQSRDARELGYSYPTGPQSAYSQPTPVSATFDGRGRSVSDVSYLPRQPATPSQMMPGLSPRLSSSYAASPSRLDYPSGPSAYIPRSELSGGPGPSQPPGYQLPPIRSQQQAHTQPQHLSQLQQAHYPPSQHIQQSGIPAEQGWPRDDRHRVDIGGLIDRPDPSHQQQHHG</sequence>
<dbReference type="GO" id="GO:0003677">
    <property type="term" value="F:DNA binding"/>
    <property type="evidence" value="ECO:0007669"/>
    <property type="project" value="UniProtKB-KW"/>
</dbReference>
<evidence type="ECO:0000313" key="9">
    <source>
        <dbReference type="EMBL" id="PSS02320.1"/>
    </source>
</evidence>
<evidence type="ECO:0000256" key="2">
    <source>
        <dbReference type="ARBA" id="ARBA00022833"/>
    </source>
</evidence>
<evidence type="ECO:0000256" key="5">
    <source>
        <dbReference type="ARBA" id="ARBA00023163"/>
    </source>
</evidence>
<feature type="compositionally biased region" description="Basic and acidic residues" evidence="7">
    <location>
        <begin position="489"/>
        <end position="508"/>
    </location>
</feature>
<dbReference type="InterPro" id="IPR036864">
    <property type="entry name" value="Zn2-C6_fun-type_DNA-bd_sf"/>
</dbReference>
<dbReference type="GO" id="GO:0000981">
    <property type="term" value="F:DNA-binding transcription factor activity, RNA polymerase II-specific"/>
    <property type="evidence" value="ECO:0007669"/>
    <property type="project" value="InterPro"/>
</dbReference>
<dbReference type="PANTHER" id="PTHR47659:SF4">
    <property type="entry name" value="ZN(II)2CYS6 TRANSCRIPTION FACTOR (EUROFUNG)"/>
    <property type="match status" value="1"/>
</dbReference>
<keyword evidence="3" id="KW-0805">Transcription regulation</keyword>
<organism evidence="9 10">
    <name type="scientific">Coniella lustricola</name>
    <dbReference type="NCBI Taxonomy" id="2025994"/>
    <lineage>
        <taxon>Eukaryota</taxon>
        <taxon>Fungi</taxon>
        <taxon>Dikarya</taxon>
        <taxon>Ascomycota</taxon>
        <taxon>Pezizomycotina</taxon>
        <taxon>Sordariomycetes</taxon>
        <taxon>Sordariomycetidae</taxon>
        <taxon>Diaporthales</taxon>
        <taxon>Schizoparmaceae</taxon>
        <taxon>Coniella</taxon>
    </lineage>
</organism>
<keyword evidence="6" id="KW-0539">Nucleus</keyword>
<dbReference type="PROSITE" id="PS00463">
    <property type="entry name" value="ZN2_CY6_FUNGAL_1"/>
    <property type="match status" value="1"/>
</dbReference>
<feature type="compositionally biased region" description="Polar residues" evidence="7">
    <location>
        <begin position="17"/>
        <end position="29"/>
    </location>
</feature>
<dbReference type="AlphaFoldDB" id="A0A2T3AKY3"/>
<feature type="compositionally biased region" description="Polar residues" evidence="7">
    <location>
        <begin position="452"/>
        <end position="469"/>
    </location>
</feature>
<feature type="domain" description="Zn(2)-C6 fungal-type" evidence="8">
    <location>
        <begin position="81"/>
        <end position="110"/>
    </location>
</feature>
<dbReference type="InterPro" id="IPR001138">
    <property type="entry name" value="Zn2Cys6_DnaBD"/>
</dbReference>
<dbReference type="GO" id="GO:0008270">
    <property type="term" value="F:zinc ion binding"/>
    <property type="evidence" value="ECO:0007669"/>
    <property type="project" value="InterPro"/>
</dbReference>
<gene>
    <name evidence="9" type="ORF">BD289DRAFT_359760</name>
</gene>